<dbReference type="KEGG" id="obi:106874403"/>
<name>A0A0L8GWC8_OCTBM</name>
<feature type="region of interest" description="Disordered" evidence="1">
    <location>
        <begin position="156"/>
        <end position="272"/>
    </location>
</feature>
<feature type="compositionally biased region" description="Basic and acidic residues" evidence="1">
    <location>
        <begin position="235"/>
        <end position="250"/>
    </location>
</feature>
<evidence type="ECO:0000256" key="1">
    <source>
        <dbReference type="SAM" id="MobiDB-lite"/>
    </source>
</evidence>
<organism evidence="2">
    <name type="scientific">Octopus bimaculoides</name>
    <name type="common">California two-spotted octopus</name>
    <dbReference type="NCBI Taxonomy" id="37653"/>
    <lineage>
        <taxon>Eukaryota</taxon>
        <taxon>Metazoa</taxon>
        <taxon>Spiralia</taxon>
        <taxon>Lophotrochozoa</taxon>
        <taxon>Mollusca</taxon>
        <taxon>Cephalopoda</taxon>
        <taxon>Coleoidea</taxon>
        <taxon>Octopodiformes</taxon>
        <taxon>Octopoda</taxon>
        <taxon>Incirrata</taxon>
        <taxon>Octopodidae</taxon>
        <taxon>Octopus</taxon>
    </lineage>
</organism>
<dbReference type="EMBL" id="KQ420154">
    <property type="protein sequence ID" value="KOF81119.1"/>
    <property type="molecule type" value="Genomic_DNA"/>
</dbReference>
<dbReference type="AlphaFoldDB" id="A0A0L8GWC8"/>
<protein>
    <submittedName>
        <fullName evidence="2">Uncharacterized protein</fullName>
    </submittedName>
</protein>
<feature type="compositionally biased region" description="Polar residues" evidence="1">
    <location>
        <begin position="178"/>
        <end position="190"/>
    </location>
</feature>
<reference evidence="2" key="1">
    <citation type="submission" date="2015-07" db="EMBL/GenBank/DDBJ databases">
        <title>MeaNS - Measles Nucleotide Surveillance Program.</title>
        <authorList>
            <person name="Tran T."/>
            <person name="Druce J."/>
        </authorList>
    </citation>
    <scope>NUCLEOTIDE SEQUENCE</scope>
    <source>
        <strain evidence="2">UCB-OBI-ISO-001</strain>
        <tissue evidence="2">Gonad</tissue>
    </source>
</reference>
<feature type="compositionally biased region" description="Basic and acidic residues" evidence="1">
    <location>
        <begin position="30"/>
        <end position="39"/>
    </location>
</feature>
<evidence type="ECO:0000313" key="2">
    <source>
        <dbReference type="EMBL" id="KOF81119.1"/>
    </source>
</evidence>
<feature type="compositionally biased region" description="Polar residues" evidence="1">
    <location>
        <begin position="211"/>
        <end position="234"/>
    </location>
</feature>
<feature type="compositionally biased region" description="Low complexity" evidence="1">
    <location>
        <begin position="251"/>
        <end position="263"/>
    </location>
</feature>
<accession>A0A0L8GWC8</accession>
<gene>
    <name evidence="2" type="ORF">OCBIM_22026960mg</name>
</gene>
<feature type="compositionally biased region" description="Basic residues" evidence="1">
    <location>
        <begin position="156"/>
        <end position="167"/>
    </location>
</feature>
<dbReference type="OrthoDB" id="10291782at2759"/>
<proteinExistence type="predicted"/>
<feature type="region of interest" description="Disordered" evidence="1">
    <location>
        <begin position="1"/>
        <end position="39"/>
    </location>
</feature>
<sequence length="337" mass="38167">MHSWIAASMSPSHSRRREKDIKRHNHHHTGVREKPHGAESLDPELLCKILHTNISKDNHKEHGRPSSLLSPSYNTLSKSCDDMTKCDDSPQPVETIIHDKKYIGLVPAAYVNRSKSHNDIIIQRRLVTPKDSKSASPTPLPSAYMEERYVIRIRKGPHHSHKMHKSHSGYLKPKSELSRSYSAHNLTGSHSKPKQRHEIITTFGLSPDSPPSSQEISPETSTERQTPTDNQDSSSHVERTPSEEHDEQNNHRNNNNNNTNNNNRESHHGKNSLHHKLFLNLPVPERRHSYVGGQTVYSAKSKSPTAKKSESGHSLLSVETIKALVTPHGKKHHRDMK</sequence>